<evidence type="ECO:0000256" key="3">
    <source>
        <dbReference type="ARBA" id="ARBA00022448"/>
    </source>
</evidence>
<keyword evidence="7" id="KW-0520">NAD</keyword>
<dbReference type="Proteomes" id="UP000004994">
    <property type="component" value="Chromosome 5"/>
</dbReference>
<dbReference type="eggNOG" id="KOG4668">
    <property type="taxonomic scope" value="Eukaryota"/>
</dbReference>
<name>K4BY31_SOLLC</name>
<keyword evidence="5" id="KW-1278">Translocase</keyword>
<dbReference type="AlphaFoldDB" id="K4BY31"/>
<evidence type="ECO:0000256" key="2">
    <source>
        <dbReference type="ARBA" id="ARBA00008200"/>
    </source>
</evidence>
<reference evidence="10" key="2">
    <citation type="submission" date="2015-06" db="UniProtKB">
        <authorList>
            <consortium name="EnsemblPlants"/>
        </authorList>
    </citation>
    <scope>IDENTIFICATION</scope>
    <source>
        <strain evidence="10">cv. Heinz 1706</strain>
    </source>
</reference>
<keyword evidence="6 9" id="KW-1133">Transmembrane helix</keyword>
<evidence type="ECO:0000256" key="9">
    <source>
        <dbReference type="SAM" id="Phobius"/>
    </source>
</evidence>
<keyword evidence="4 9" id="KW-0812">Transmembrane</keyword>
<dbReference type="HOGENOM" id="CLU_2053785_0_0_1"/>
<dbReference type="InParanoid" id="K4BY31"/>
<dbReference type="PANTHER" id="PTHR42829:SF2">
    <property type="entry name" value="NADH-UBIQUINONE OXIDOREDUCTASE CHAIN 5"/>
    <property type="match status" value="1"/>
</dbReference>
<comment type="subcellular location">
    <subcellularLocation>
        <location evidence="1">Membrane</location>
        <topology evidence="1">Multi-pass membrane protein</topology>
    </subcellularLocation>
</comment>
<reference evidence="10" key="1">
    <citation type="journal article" date="2012" name="Nature">
        <title>The tomato genome sequence provides insights into fleshy fruit evolution.</title>
        <authorList>
            <consortium name="Tomato Genome Consortium"/>
        </authorList>
    </citation>
    <scope>NUCLEOTIDE SEQUENCE [LARGE SCALE GENOMIC DNA]</scope>
    <source>
        <strain evidence="10">cv. Heinz 1706</strain>
    </source>
</reference>
<protein>
    <submittedName>
        <fullName evidence="10">Uncharacterized protein</fullName>
    </submittedName>
</protein>
<evidence type="ECO:0000313" key="11">
    <source>
        <dbReference type="Proteomes" id="UP000004994"/>
    </source>
</evidence>
<keyword evidence="11" id="KW-1185">Reference proteome</keyword>
<dbReference type="PaxDb" id="4081-Solyc05g013100.1.1"/>
<accession>K4BY31</accession>
<evidence type="ECO:0000313" key="10">
    <source>
        <dbReference type="EnsemblPlants" id="Solyc05g013100.1.1"/>
    </source>
</evidence>
<feature type="transmembrane region" description="Helical" evidence="9">
    <location>
        <begin position="62"/>
        <end position="84"/>
    </location>
</feature>
<keyword evidence="3" id="KW-0813">Transport</keyword>
<dbReference type="Gramene" id="Solyc05g013100.1.1">
    <property type="protein sequence ID" value="Solyc05g013100.1.1"/>
    <property type="gene ID" value="Solyc05g013100.1"/>
</dbReference>
<proteinExistence type="inferred from homology"/>
<dbReference type="GO" id="GO:0008137">
    <property type="term" value="F:NADH dehydrogenase (ubiquinone) activity"/>
    <property type="evidence" value="ECO:0007669"/>
    <property type="project" value="InterPro"/>
</dbReference>
<dbReference type="GO" id="GO:0042773">
    <property type="term" value="P:ATP synthesis coupled electron transport"/>
    <property type="evidence" value="ECO:0007669"/>
    <property type="project" value="InterPro"/>
</dbReference>
<keyword evidence="8 9" id="KW-0472">Membrane</keyword>
<organism evidence="10">
    <name type="scientific">Solanum lycopersicum</name>
    <name type="common">Tomato</name>
    <name type="synonym">Lycopersicon esculentum</name>
    <dbReference type="NCBI Taxonomy" id="4081"/>
    <lineage>
        <taxon>Eukaryota</taxon>
        <taxon>Viridiplantae</taxon>
        <taxon>Streptophyta</taxon>
        <taxon>Embryophyta</taxon>
        <taxon>Tracheophyta</taxon>
        <taxon>Spermatophyta</taxon>
        <taxon>Magnoliopsida</taxon>
        <taxon>eudicotyledons</taxon>
        <taxon>Gunneridae</taxon>
        <taxon>Pentapetalae</taxon>
        <taxon>asterids</taxon>
        <taxon>lamiids</taxon>
        <taxon>Solanales</taxon>
        <taxon>Solanaceae</taxon>
        <taxon>Solanoideae</taxon>
        <taxon>Solaneae</taxon>
        <taxon>Solanum</taxon>
        <taxon>Solanum subgen. Lycopersicon</taxon>
    </lineage>
</organism>
<dbReference type="PANTHER" id="PTHR42829">
    <property type="entry name" value="NADH-UBIQUINONE OXIDOREDUCTASE CHAIN 5"/>
    <property type="match status" value="1"/>
</dbReference>
<dbReference type="PhylomeDB" id="K4BY31"/>
<dbReference type="InterPro" id="IPR003945">
    <property type="entry name" value="NU5C-like"/>
</dbReference>
<evidence type="ECO:0000256" key="4">
    <source>
        <dbReference type="ARBA" id="ARBA00022692"/>
    </source>
</evidence>
<sequence>MSQLNYMMLALGSKKSIIHPMKIIVGYSPAQSQNMGLMGGLRKHVPIIKITFLLDEIINDTWLYSSIFTVIAWVTAELTAFYMFQIYLHTFEGHLNAHFQNYGGKHKSLSIPCLYTVKTE</sequence>
<evidence type="ECO:0000256" key="1">
    <source>
        <dbReference type="ARBA" id="ARBA00004141"/>
    </source>
</evidence>
<dbReference type="GO" id="GO:0016020">
    <property type="term" value="C:membrane"/>
    <property type="evidence" value="ECO:0007669"/>
    <property type="project" value="UniProtKB-SubCell"/>
</dbReference>
<evidence type="ECO:0000256" key="8">
    <source>
        <dbReference type="ARBA" id="ARBA00023136"/>
    </source>
</evidence>
<evidence type="ECO:0000256" key="7">
    <source>
        <dbReference type="ARBA" id="ARBA00023027"/>
    </source>
</evidence>
<dbReference type="STRING" id="4081.K4BY31"/>
<dbReference type="EnsemblPlants" id="Solyc05g013100.1.1">
    <property type="protein sequence ID" value="Solyc05g013100.1.1"/>
    <property type="gene ID" value="Solyc05g013100.1"/>
</dbReference>
<evidence type="ECO:0000256" key="5">
    <source>
        <dbReference type="ARBA" id="ARBA00022967"/>
    </source>
</evidence>
<evidence type="ECO:0000256" key="6">
    <source>
        <dbReference type="ARBA" id="ARBA00022989"/>
    </source>
</evidence>
<comment type="similarity">
    <text evidence="2">Belongs to the complex I subunit 5 family.</text>
</comment>